<protein>
    <submittedName>
        <fullName evidence="3">BRO family protein</fullName>
    </submittedName>
</protein>
<dbReference type="EMBL" id="BK032636">
    <property type="protein sequence ID" value="DAF52391.1"/>
    <property type="molecule type" value="Genomic_DNA"/>
</dbReference>
<feature type="compositionally biased region" description="Basic and acidic residues" evidence="1">
    <location>
        <begin position="224"/>
        <end position="236"/>
    </location>
</feature>
<accession>A0A8S5SNY8</accession>
<feature type="compositionally biased region" description="Polar residues" evidence="1">
    <location>
        <begin position="263"/>
        <end position="274"/>
    </location>
</feature>
<sequence length="274" mass="31404">MTNKNEIKLFQNRQIRTKWDSKIEDYYFSVIDVIAVLTESKNPSQYWRTLKSRLKEEGGESVTNCNRLKMLAADGKLRLTDVATTKQLLRIIQSIPSPKAEPFKQGLAQLGKERLDEIADPEQAIERAINTYRNKGYSEEWINQRLRSIEIRKDLTNEWNKSGIDEGIEYAILTNEVSKAWSGMTTREYKDYKNLKKESLRDNMTNTELVLNMLAEVATTEISRNENPKGLNESKHVAKRGGNVAGNARKDLESQLGKKVISKHNSNNPDLLDD</sequence>
<feature type="region of interest" description="Disordered" evidence="1">
    <location>
        <begin position="224"/>
        <end position="274"/>
    </location>
</feature>
<dbReference type="Pfam" id="PF02498">
    <property type="entry name" value="Bro-N"/>
    <property type="match status" value="1"/>
</dbReference>
<proteinExistence type="predicted"/>
<feature type="domain" description="Bro-N" evidence="2">
    <location>
        <begin position="14"/>
        <end position="113"/>
    </location>
</feature>
<dbReference type="SMART" id="SM01040">
    <property type="entry name" value="Bro-N"/>
    <property type="match status" value="1"/>
</dbReference>
<dbReference type="InterPro" id="IPR003497">
    <property type="entry name" value="BRO_N_domain"/>
</dbReference>
<evidence type="ECO:0000256" key="1">
    <source>
        <dbReference type="SAM" id="MobiDB-lite"/>
    </source>
</evidence>
<evidence type="ECO:0000259" key="2">
    <source>
        <dbReference type="SMART" id="SM01040"/>
    </source>
</evidence>
<name>A0A8S5SNY8_9CAUD</name>
<evidence type="ECO:0000313" key="3">
    <source>
        <dbReference type="EMBL" id="DAF52391.1"/>
    </source>
</evidence>
<organism evidence="3">
    <name type="scientific">Siphoviridae sp. cteZR38</name>
    <dbReference type="NCBI Taxonomy" id="2827906"/>
    <lineage>
        <taxon>Viruses</taxon>
        <taxon>Duplodnaviria</taxon>
        <taxon>Heunggongvirae</taxon>
        <taxon>Uroviricota</taxon>
        <taxon>Caudoviricetes</taxon>
    </lineage>
</organism>
<reference evidence="3" key="1">
    <citation type="journal article" date="2021" name="Proc. Natl. Acad. Sci. U.S.A.">
        <title>A Catalog of Tens of Thousands of Viruses from Human Metagenomes Reveals Hidden Associations with Chronic Diseases.</title>
        <authorList>
            <person name="Tisza M.J."/>
            <person name="Buck C.B."/>
        </authorList>
    </citation>
    <scope>NUCLEOTIDE SEQUENCE</scope>
    <source>
        <strain evidence="3">CteZR38</strain>
    </source>
</reference>